<dbReference type="EMBL" id="JTDY01003198">
    <property type="protein sequence ID" value="KOB69974.1"/>
    <property type="molecule type" value="Genomic_DNA"/>
</dbReference>
<dbReference type="SUPFAM" id="SSF56436">
    <property type="entry name" value="C-type lectin-like"/>
    <property type="match status" value="1"/>
</dbReference>
<dbReference type="GO" id="GO:0030246">
    <property type="term" value="F:carbohydrate binding"/>
    <property type="evidence" value="ECO:0007669"/>
    <property type="project" value="UniProtKB-KW"/>
</dbReference>
<keyword evidence="3" id="KW-1185">Reference proteome</keyword>
<dbReference type="CDD" id="cd00037">
    <property type="entry name" value="CLECT"/>
    <property type="match status" value="1"/>
</dbReference>
<keyword evidence="2" id="KW-0430">Lectin</keyword>
<proteinExistence type="predicted"/>
<evidence type="ECO:0000259" key="1">
    <source>
        <dbReference type="Pfam" id="PF00059"/>
    </source>
</evidence>
<dbReference type="Gene3D" id="3.10.100.10">
    <property type="entry name" value="Mannose-Binding Protein A, subunit A"/>
    <property type="match status" value="1"/>
</dbReference>
<organism evidence="2 3">
    <name type="scientific">Operophtera brumata</name>
    <name type="common">Winter moth</name>
    <name type="synonym">Phalaena brumata</name>
    <dbReference type="NCBI Taxonomy" id="104452"/>
    <lineage>
        <taxon>Eukaryota</taxon>
        <taxon>Metazoa</taxon>
        <taxon>Ecdysozoa</taxon>
        <taxon>Arthropoda</taxon>
        <taxon>Hexapoda</taxon>
        <taxon>Insecta</taxon>
        <taxon>Pterygota</taxon>
        <taxon>Neoptera</taxon>
        <taxon>Endopterygota</taxon>
        <taxon>Lepidoptera</taxon>
        <taxon>Glossata</taxon>
        <taxon>Ditrysia</taxon>
        <taxon>Geometroidea</taxon>
        <taxon>Geometridae</taxon>
        <taxon>Larentiinae</taxon>
        <taxon>Operophtera</taxon>
    </lineage>
</organism>
<comment type="caution">
    <text evidence="2">The sequence shown here is derived from an EMBL/GenBank/DDBJ whole genome shotgun (WGS) entry which is preliminary data.</text>
</comment>
<dbReference type="AlphaFoldDB" id="A0A0L7L3U6"/>
<dbReference type="InterPro" id="IPR016186">
    <property type="entry name" value="C-type_lectin-like/link_sf"/>
</dbReference>
<gene>
    <name evidence="2" type="ORF">OBRU01_16486</name>
</gene>
<evidence type="ECO:0000313" key="2">
    <source>
        <dbReference type="EMBL" id="KOB69974.1"/>
    </source>
</evidence>
<name>A0A0L7L3U6_OPEBR</name>
<accession>A0A0L7L3U6</accession>
<dbReference type="InterPro" id="IPR016187">
    <property type="entry name" value="CTDL_fold"/>
</dbReference>
<dbReference type="InterPro" id="IPR001304">
    <property type="entry name" value="C-type_lectin-like"/>
</dbReference>
<sequence length="81" mass="9645">MHLEPQNWHQAYSTCLSAGGHLAIVNSQPEADYIKRLFREADSRRIPDNDFAYLGFSDLLQRHHFKTVHDRYRKYLKRSVK</sequence>
<feature type="domain" description="C-type lectin" evidence="1">
    <location>
        <begin position="5"/>
        <end position="69"/>
    </location>
</feature>
<dbReference type="Proteomes" id="UP000037510">
    <property type="component" value="Unassembled WGS sequence"/>
</dbReference>
<reference evidence="2 3" key="1">
    <citation type="journal article" date="2015" name="Genome Biol. Evol.">
        <title>The genome of winter moth (Operophtera brumata) provides a genomic perspective on sexual dimorphism and phenology.</title>
        <authorList>
            <person name="Derks M.F."/>
            <person name="Smit S."/>
            <person name="Salis L."/>
            <person name="Schijlen E."/>
            <person name="Bossers A."/>
            <person name="Mateman C."/>
            <person name="Pijl A.S."/>
            <person name="de Ridder D."/>
            <person name="Groenen M.A."/>
            <person name="Visser M.E."/>
            <person name="Megens H.J."/>
        </authorList>
    </citation>
    <scope>NUCLEOTIDE SEQUENCE [LARGE SCALE GENOMIC DNA]</scope>
    <source>
        <strain evidence="2">WM2013NL</strain>
        <tissue evidence="2">Head and thorax</tissue>
    </source>
</reference>
<dbReference type="Pfam" id="PF00059">
    <property type="entry name" value="Lectin_C"/>
    <property type="match status" value="1"/>
</dbReference>
<evidence type="ECO:0000313" key="3">
    <source>
        <dbReference type="Proteomes" id="UP000037510"/>
    </source>
</evidence>
<protein>
    <submittedName>
        <fullName evidence="2">Low-expression lectin 1</fullName>
    </submittedName>
</protein>